<dbReference type="RefSeq" id="WP_350936727.1">
    <property type="nucleotide sequence ID" value="NZ_CP157762.1"/>
</dbReference>
<keyword evidence="2" id="KW-1133">Transmembrane helix</keyword>
<dbReference type="CDD" id="cd07817">
    <property type="entry name" value="SRPBCC_8"/>
    <property type="match status" value="1"/>
</dbReference>
<feature type="region of interest" description="Disordered" evidence="1">
    <location>
        <begin position="273"/>
        <end position="306"/>
    </location>
</feature>
<dbReference type="InterPro" id="IPR047137">
    <property type="entry name" value="ORF3"/>
</dbReference>
<dbReference type="PANTHER" id="PTHR33824:SF7">
    <property type="entry name" value="POLYKETIDE CYCLASE_DEHYDRASE AND LIPID TRANSPORT SUPERFAMILY PROTEIN"/>
    <property type="match status" value="1"/>
</dbReference>
<dbReference type="EMBL" id="CP157762">
    <property type="protein sequence ID" value="XBP95684.1"/>
    <property type="molecule type" value="Genomic_DNA"/>
</dbReference>
<dbReference type="EMBL" id="CP159342">
    <property type="protein sequence ID" value="XCH76388.1"/>
    <property type="molecule type" value="Genomic_DNA"/>
</dbReference>
<dbReference type="InterPro" id="IPR023393">
    <property type="entry name" value="START-like_dom_sf"/>
</dbReference>
<gene>
    <name evidence="5" type="ORF">ABUL08_09940</name>
    <name evidence="4" type="ORF">VK199_09890</name>
</gene>
<dbReference type="PANTHER" id="PTHR33824">
    <property type="entry name" value="POLYKETIDE CYCLASE/DEHYDRASE AND LIPID TRANSPORT SUPERFAMILY PROTEIN"/>
    <property type="match status" value="1"/>
</dbReference>
<reference evidence="4" key="1">
    <citation type="submission" date="2024-01" db="EMBL/GenBank/DDBJ databases">
        <title>The genome sequence of Micromonospora mangrovi CCTCC AA 2012012.</title>
        <authorList>
            <person name="Gao J."/>
        </authorList>
    </citation>
    <scope>NUCLEOTIDE SEQUENCE</scope>
    <source>
        <strain evidence="4">CCTCC AA 2012012</strain>
    </source>
</reference>
<keyword evidence="2" id="KW-0472">Membrane</keyword>
<accession>A0AAU7ME27</accession>
<feature type="domain" description="Coenzyme Q-binding protein COQ10 START" evidence="3">
    <location>
        <begin position="137"/>
        <end position="259"/>
    </location>
</feature>
<proteinExistence type="predicted"/>
<dbReference type="Gene3D" id="3.30.530.20">
    <property type="match status" value="1"/>
</dbReference>
<evidence type="ECO:0000256" key="1">
    <source>
        <dbReference type="SAM" id="MobiDB-lite"/>
    </source>
</evidence>
<dbReference type="SUPFAM" id="SSF55961">
    <property type="entry name" value="Bet v1-like"/>
    <property type="match status" value="1"/>
</dbReference>
<evidence type="ECO:0000313" key="4">
    <source>
        <dbReference type="EMBL" id="XBP95684.1"/>
    </source>
</evidence>
<evidence type="ECO:0000256" key="2">
    <source>
        <dbReference type="SAM" id="Phobius"/>
    </source>
</evidence>
<evidence type="ECO:0000313" key="5">
    <source>
        <dbReference type="EMBL" id="XCH76388.1"/>
    </source>
</evidence>
<keyword evidence="2" id="KW-0812">Transmembrane</keyword>
<feature type="transmembrane region" description="Helical" evidence="2">
    <location>
        <begin position="85"/>
        <end position="104"/>
    </location>
</feature>
<sequence length="306" mass="32955">MSLGLGVAQLAAPDTVRRISGVDDSSTSRAVVPLVGARELVHAAGLLTSRRKNVWTWTRVVGDAVDLASLGVAIARRGGRRRRRLLGVTGAVLGITVLDVLTAVQATRAKERGSVPAVRGTHKGGPMELTATTTVRKPPSEVYAFWRDLGNLPTFMAHLQEVRTTGDRTSHWAATAPFGKNVEWDAEIVDEVTGEKIAWRSARNADVPNAGTVWFVPAPDGASTEVHVVLTYDIPGGAVGKAVARYFGEEPHQQLDDDLRRLKQVLETGEVVRSDGAPWGKRARKEFPQRPAQPLSDAEIEKGADA</sequence>
<evidence type="ECO:0000259" key="3">
    <source>
        <dbReference type="Pfam" id="PF03364"/>
    </source>
</evidence>
<dbReference type="Pfam" id="PF03364">
    <property type="entry name" value="Polyketide_cyc"/>
    <property type="match status" value="1"/>
</dbReference>
<reference evidence="5" key="2">
    <citation type="submission" date="2024-06" db="EMBL/GenBank/DDBJ databases">
        <title>Micromonospora mangrovi CCTCC AA 2012012 genome sequences.</title>
        <authorList>
            <person name="Gao J."/>
        </authorList>
    </citation>
    <scope>NUCLEOTIDE SEQUENCE</scope>
    <source>
        <strain evidence="5">CCTCC AA 2012012</strain>
    </source>
</reference>
<dbReference type="InterPro" id="IPR005031">
    <property type="entry name" value="COQ10_START"/>
</dbReference>
<dbReference type="AlphaFoldDB" id="A0AAU7ME27"/>
<protein>
    <submittedName>
        <fullName evidence="4">SRPBCC family protein</fullName>
    </submittedName>
</protein>
<name>A0AAU7ME27_9ACTN</name>
<organism evidence="4">
    <name type="scientific">Micromonospora sp. CCTCC AA 2012012</name>
    <dbReference type="NCBI Taxonomy" id="3111921"/>
    <lineage>
        <taxon>Bacteria</taxon>
        <taxon>Bacillati</taxon>
        <taxon>Actinomycetota</taxon>
        <taxon>Actinomycetes</taxon>
        <taxon>Micromonosporales</taxon>
        <taxon>Micromonosporaceae</taxon>
        <taxon>Micromonospora</taxon>
    </lineage>
</organism>